<dbReference type="PROSITE" id="PS51198">
    <property type="entry name" value="UVRD_HELICASE_ATP_BIND"/>
    <property type="match status" value="1"/>
</dbReference>
<dbReference type="GO" id="GO:0005634">
    <property type="term" value="C:nucleus"/>
    <property type="evidence" value="ECO:0007669"/>
    <property type="project" value="TreeGrafter"/>
</dbReference>
<dbReference type="GO" id="GO:0043138">
    <property type="term" value="F:3'-5' DNA helicase activity"/>
    <property type="evidence" value="ECO:0007669"/>
    <property type="project" value="UniProtKB-EC"/>
</dbReference>
<evidence type="ECO:0000256" key="6">
    <source>
        <dbReference type="SAM" id="MobiDB-lite"/>
    </source>
</evidence>
<evidence type="ECO:0000256" key="3">
    <source>
        <dbReference type="ARBA" id="ARBA00022806"/>
    </source>
</evidence>
<dbReference type="GO" id="GO:0005524">
    <property type="term" value="F:ATP binding"/>
    <property type="evidence" value="ECO:0007669"/>
    <property type="project" value="UniProtKB-UniRule"/>
</dbReference>
<keyword evidence="4 5" id="KW-0067">ATP-binding</keyword>
<dbReference type="AlphaFoldDB" id="A0A139AUD6"/>
<evidence type="ECO:0000256" key="2">
    <source>
        <dbReference type="ARBA" id="ARBA00022801"/>
    </source>
</evidence>
<dbReference type="GO" id="GO:0000724">
    <property type="term" value="P:double-strand break repair via homologous recombination"/>
    <property type="evidence" value="ECO:0007669"/>
    <property type="project" value="TreeGrafter"/>
</dbReference>
<evidence type="ECO:0000256" key="5">
    <source>
        <dbReference type="PROSITE-ProRule" id="PRU00560"/>
    </source>
</evidence>
<proteinExistence type="predicted"/>
<dbReference type="GO" id="GO:0031297">
    <property type="term" value="P:replication fork processing"/>
    <property type="evidence" value="ECO:0007669"/>
    <property type="project" value="TreeGrafter"/>
</dbReference>
<feature type="binding site" evidence="5">
    <location>
        <begin position="145"/>
        <end position="152"/>
    </location>
    <ligand>
        <name>ATP</name>
        <dbReference type="ChEBI" id="CHEBI:30616"/>
    </ligand>
</feature>
<accession>A0A139AUD6</accession>
<dbReference type="Pfam" id="PF00580">
    <property type="entry name" value="UvrD-helicase"/>
    <property type="match status" value="1"/>
</dbReference>
<dbReference type="InterPro" id="IPR027417">
    <property type="entry name" value="P-loop_NTPase"/>
</dbReference>
<dbReference type="InterPro" id="IPR000212">
    <property type="entry name" value="DNA_helicase_UvrD/REP"/>
</dbReference>
<dbReference type="Gene3D" id="3.40.50.300">
    <property type="entry name" value="P-loop containing nucleotide triphosphate hydrolases"/>
    <property type="match status" value="3"/>
</dbReference>
<dbReference type="PANTHER" id="PTHR11070:SF30">
    <property type="entry name" value="F-BOX DNA HELICASE 1"/>
    <property type="match status" value="1"/>
</dbReference>
<keyword evidence="1 5" id="KW-0547">Nucleotide-binding</keyword>
<gene>
    <name evidence="8" type="ORF">M427DRAFT_373378</name>
</gene>
<name>A0A139AUD6_GONPJ</name>
<protein>
    <submittedName>
        <fullName evidence="8">p-loop containing nucleoside triphosphate hydrolase protein</fullName>
    </submittedName>
</protein>
<dbReference type="OrthoDB" id="1470711at2759"/>
<dbReference type="SUPFAM" id="SSF52540">
    <property type="entry name" value="P-loop containing nucleoside triphosphate hydrolases"/>
    <property type="match status" value="1"/>
</dbReference>
<feature type="region of interest" description="Disordered" evidence="6">
    <location>
        <begin position="819"/>
        <end position="856"/>
    </location>
</feature>
<keyword evidence="9" id="KW-1185">Reference proteome</keyword>
<keyword evidence="3 5" id="KW-0347">Helicase</keyword>
<evidence type="ECO:0000313" key="9">
    <source>
        <dbReference type="Proteomes" id="UP000070544"/>
    </source>
</evidence>
<organism evidence="8 9">
    <name type="scientific">Gonapodya prolifera (strain JEL478)</name>
    <name type="common">Monoblepharis prolifera</name>
    <dbReference type="NCBI Taxonomy" id="1344416"/>
    <lineage>
        <taxon>Eukaryota</taxon>
        <taxon>Fungi</taxon>
        <taxon>Fungi incertae sedis</taxon>
        <taxon>Chytridiomycota</taxon>
        <taxon>Chytridiomycota incertae sedis</taxon>
        <taxon>Monoblepharidomycetes</taxon>
        <taxon>Monoblepharidales</taxon>
        <taxon>Gonapodyaceae</taxon>
        <taxon>Gonapodya</taxon>
    </lineage>
</organism>
<dbReference type="PANTHER" id="PTHR11070">
    <property type="entry name" value="UVRD / RECB / PCRA DNA HELICASE FAMILY MEMBER"/>
    <property type="match status" value="1"/>
</dbReference>
<keyword evidence="2 5" id="KW-0378">Hydrolase</keyword>
<dbReference type="GO" id="GO:0003677">
    <property type="term" value="F:DNA binding"/>
    <property type="evidence" value="ECO:0007669"/>
    <property type="project" value="InterPro"/>
</dbReference>
<dbReference type="InterPro" id="IPR014016">
    <property type="entry name" value="UvrD-like_ATP-bd"/>
</dbReference>
<dbReference type="EMBL" id="KQ965735">
    <property type="protein sequence ID" value="KXS20350.1"/>
    <property type="molecule type" value="Genomic_DNA"/>
</dbReference>
<evidence type="ECO:0000256" key="1">
    <source>
        <dbReference type="ARBA" id="ARBA00022741"/>
    </source>
</evidence>
<feature type="compositionally biased region" description="Basic and acidic residues" evidence="6">
    <location>
        <begin position="824"/>
        <end position="846"/>
    </location>
</feature>
<feature type="region of interest" description="Disordered" evidence="6">
    <location>
        <begin position="661"/>
        <end position="696"/>
    </location>
</feature>
<dbReference type="Proteomes" id="UP000070544">
    <property type="component" value="Unassembled WGS sequence"/>
</dbReference>
<feature type="domain" description="UvrD-like helicase ATP-binding" evidence="7">
    <location>
        <begin position="124"/>
        <end position="539"/>
    </location>
</feature>
<dbReference type="GO" id="GO:0016787">
    <property type="term" value="F:hydrolase activity"/>
    <property type="evidence" value="ECO:0007669"/>
    <property type="project" value="UniProtKB-UniRule"/>
</dbReference>
<evidence type="ECO:0000256" key="4">
    <source>
        <dbReference type="ARBA" id="ARBA00022840"/>
    </source>
</evidence>
<evidence type="ECO:0000259" key="7">
    <source>
        <dbReference type="PROSITE" id="PS51198"/>
    </source>
</evidence>
<sequence length="1015" mass="111911">MLTGVSRPPFHISALSFLTGFPNWRFRRRCEIIERDGQIIFSLSIHIPASNLGKDPPHRADQIAGGSAVNGRGSHLRLYNVKNNGHFQSELLDSNQLPTTRPPNLAVGPSPETAPTLTSLPWSPEQQAIFSSVRNPDFRVLIVDAKAGSGKTATLLECLNYIPPHSRVLLLAFNSAIARHLNHRISADHKRRADISVKACTFHSLGFRAWRASTALSASSFYIQEDKTALIFRDVVLPRVGALAADHHHSFARQVAQLVSKAKLHGIPPRLQCAGGLNGAMSDTARQFTAPVLMGNNFASLTPDTDEAWLSLAGRYSILTPSAINEDAYAHYRVTLLRYCRETLAESVLTAGGGFNSHEHRNPPYGLARWTLDYDDMVYLPVVHNSAFERREWVMVDEAQDMSEARAAVVERCVGGAGLRLKSGVGLAAAGLVSDLSILPDPTPDPMDNSLGRLLVFGDRFQAIYGWTGATSEFLSGLMDRGRRENGARNPALPFGPATLSHDVAFTLLPHTKTVLQNGAEPPSTTVKVLPLSTCFRCSHSVIREAQRYVPTISPHPTSPTGIVADLSRLPDPHELASGDYTVMILSRFMREVLNLAFRLTAHWIPCAVQGRCTGLAARPLELCEDVVRRIAYRSGVSADTALHAPMSLFLEELGKWREEALFPPGSDPGGTSGSDRNPAHPPWKLGGDHRSSDSNEVAEWAVHDRVDTVLTLARYPPRQRHPDGFASCGDFVEEVQRVYGRSEIESGPLSKGGLGGSYYAGGDPSGASVTARILLATSHQSRGLERDRVYVLNEDAETRKMALGDPEQWARKRMPYLVSRRKSASEPRDDVPRDNHDKTKTRGKEAASGSSSVSVLQPWERDELRNLMYVASTRAKKELFYASWNDADSDGVVRDSSDGTFWLGADAPLMRQMRPWIRGPQAFKSVPQPWVYLVSRSVTPGLGMVEKRRRPYGNITYQQDADTSWLWAESDSRLAEVAVQEVDILIRDWFAIGQSTSPLSEYGQRQILRVARVL</sequence>
<reference evidence="8 9" key="1">
    <citation type="journal article" date="2015" name="Genome Biol. Evol.">
        <title>Phylogenomic analyses indicate that early fungi evolved digesting cell walls of algal ancestors of land plants.</title>
        <authorList>
            <person name="Chang Y."/>
            <person name="Wang S."/>
            <person name="Sekimoto S."/>
            <person name="Aerts A.L."/>
            <person name="Choi C."/>
            <person name="Clum A."/>
            <person name="LaButti K.M."/>
            <person name="Lindquist E.A."/>
            <person name="Yee Ngan C."/>
            <person name="Ohm R.A."/>
            <person name="Salamov A.A."/>
            <person name="Grigoriev I.V."/>
            <person name="Spatafora J.W."/>
            <person name="Berbee M.L."/>
        </authorList>
    </citation>
    <scope>NUCLEOTIDE SEQUENCE [LARGE SCALE GENOMIC DNA]</scope>
    <source>
        <strain evidence="8 9">JEL478</strain>
    </source>
</reference>
<evidence type="ECO:0000313" key="8">
    <source>
        <dbReference type="EMBL" id="KXS20350.1"/>
    </source>
</evidence>